<evidence type="ECO:0000256" key="1">
    <source>
        <dbReference type="ARBA" id="ARBA00023015"/>
    </source>
</evidence>
<dbReference type="PANTHER" id="PTHR46797">
    <property type="entry name" value="HTH-TYPE TRANSCRIPTIONAL REGULATOR"/>
    <property type="match status" value="1"/>
</dbReference>
<dbReference type="EMBL" id="MT141547">
    <property type="protein sequence ID" value="QJA65973.1"/>
    <property type="molecule type" value="Genomic_DNA"/>
</dbReference>
<dbReference type="AlphaFoldDB" id="A0A6M3J816"/>
<protein>
    <submittedName>
        <fullName evidence="5">Putative DNA binding, helix-turn-helix domain containing protein</fullName>
    </submittedName>
</protein>
<dbReference type="EMBL" id="MT142532">
    <property type="protein sequence ID" value="QJA84598.1"/>
    <property type="molecule type" value="Genomic_DNA"/>
</dbReference>
<dbReference type="PANTHER" id="PTHR46797:SF23">
    <property type="entry name" value="HTH-TYPE TRANSCRIPTIONAL REGULATOR SUTR"/>
    <property type="match status" value="1"/>
</dbReference>
<sequence length="62" mass="6840">MEVTRKAIRIKRIERNWTQVQLAEAAGMTPGTVGRIERGEPCTLAVLERIAAAFKCTVGDLL</sequence>
<evidence type="ECO:0000313" key="5">
    <source>
        <dbReference type="EMBL" id="QJA65973.1"/>
    </source>
</evidence>
<keyword evidence="2" id="KW-0238">DNA-binding</keyword>
<organism evidence="5">
    <name type="scientific">viral metagenome</name>
    <dbReference type="NCBI Taxonomy" id="1070528"/>
    <lineage>
        <taxon>unclassified sequences</taxon>
        <taxon>metagenomes</taxon>
        <taxon>organismal metagenomes</taxon>
    </lineage>
</organism>
<dbReference type="CDD" id="cd00093">
    <property type="entry name" value="HTH_XRE"/>
    <property type="match status" value="1"/>
</dbReference>
<dbReference type="InterPro" id="IPR010982">
    <property type="entry name" value="Lambda_DNA-bd_dom_sf"/>
</dbReference>
<dbReference type="PROSITE" id="PS50943">
    <property type="entry name" value="HTH_CROC1"/>
    <property type="match status" value="1"/>
</dbReference>
<reference evidence="5" key="1">
    <citation type="submission" date="2020-03" db="EMBL/GenBank/DDBJ databases">
        <title>The deep terrestrial virosphere.</title>
        <authorList>
            <person name="Holmfeldt K."/>
            <person name="Nilsson E."/>
            <person name="Simone D."/>
            <person name="Lopez-Fernandez M."/>
            <person name="Wu X."/>
            <person name="de Brujin I."/>
            <person name="Lundin D."/>
            <person name="Andersson A."/>
            <person name="Bertilsson S."/>
            <person name="Dopson M."/>
        </authorList>
    </citation>
    <scope>NUCLEOTIDE SEQUENCE</scope>
    <source>
        <strain evidence="6">MM415A00178</strain>
        <strain evidence="5">MM415B00368</strain>
    </source>
</reference>
<dbReference type="SMART" id="SM00530">
    <property type="entry name" value="HTH_XRE"/>
    <property type="match status" value="1"/>
</dbReference>
<keyword evidence="3" id="KW-0804">Transcription</keyword>
<dbReference type="Pfam" id="PF01381">
    <property type="entry name" value="HTH_3"/>
    <property type="match status" value="1"/>
</dbReference>
<dbReference type="InterPro" id="IPR050807">
    <property type="entry name" value="TransReg_Diox_bact_type"/>
</dbReference>
<dbReference type="Gene3D" id="1.10.260.40">
    <property type="entry name" value="lambda repressor-like DNA-binding domains"/>
    <property type="match status" value="1"/>
</dbReference>
<dbReference type="GO" id="GO:0003700">
    <property type="term" value="F:DNA-binding transcription factor activity"/>
    <property type="evidence" value="ECO:0007669"/>
    <property type="project" value="TreeGrafter"/>
</dbReference>
<evidence type="ECO:0000256" key="2">
    <source>
        <dbReference type="ARBA" id="ARBA00023125"/>
    </source>
</evidence>
<evidence type="ECO:0000259" key="4">
    <source>
        <dbReference type="PROSITE" id="PS50943"/>
    </source>
</evidence>
<accession>A0A6M3J816</accession>
<gene>
    <name evidence="6" type="ORF">MM415A00178_0008</name>
    <name evidence="5" type="ORF">MM415B00368_0008</name>
</gene>
<keyword evidence="1" id="KW-0805">Transcription regulation</keyword>
<dbReference type="SUPFAM" id="SSF47413">
    <property type="entry name" value="lambda repressor-like DNA-binding domains"/>
    <property type="match status" value="1"/>
</dbReference>
<evidence type="ECO:0000256" key="3">
    <source>
        <dbReference type="ARBA" id="ARBA00023163"/>
    </source>
</evidence>
<dbReference type="InterPro" id="IPR001387">
    <property type="entry name" value="Cro/C1-type_HTH"/>
</dbReference>
<feature type="domain" description="HTH cro/C1-type" evidence="4">
    <location>
        <begin position="8"/>
        <end position="61"/>
    </location>
</feature>
<proteinExistence type="predicted"/>
<name>A0A6M3J816_9ZZZZ</name>
<evidence type="ECO:0000313" key="6">
    <source>
        <dbReference type="EMBL" id="QJA84598.1"/>
    </source>
</evidence>
<dbReference type="GO" id="GO:0003677">
    <property type="term" value="F:DNA binding"/>
    <property type="evidence" value="ECO:0007669"/>
    <property type="project" value="UniProtKB-KW"/>
</dbReference>
<dbReference type="GO" id="GO:0005829">
    <property type="term" value="C:cytosol"/>
    <property type="evidence" value="ECO:0007669"/>
    <property type="project" value="TreeGrafter"/>
</dbReference>